<feature type="region of interest" description="Disordered" evidence="1">
    <location>
        <begin position="97"/>
        <end position="201"/>
    </location>
</feature>
<comment type="caution">
    <text evidence="2">The sequence shown here is derived from an EMBL/GenBank/DDBJ whole genome shotgun (WGS) entry which is preliminary data.</text>
</comment>
<protein>
    <submittedName>
        <fullName evidence="2">Uncharacterized protein</fullName>
    </submittedName>
</protein>
<organism evidence="2 3">
    <name type="scientific">Roridomyces roridus</name>
    <dbReference type="NCBI Taxonomy" id="1738132"/>
    <lineage>
        <taxon>Eukaryota</taxon>
        <taxon>Fungi</taxon>
        <taxon>Dikarya</taxon>
        <taxon>Basidiomycota</taxon>
        <taxon>Agaricomycotina</taxon>
        <taxon>Agaricomycetes</taxon>
        <taxon>Agaricomycetidae</taxon>
        <taxon>Agaricales</taxon>
        <taxon>Marasmiineae</taxon>
        <taxon>Mycenaceae</taxon>
        <taxon>Roridomyces</taxon>
    </lineage>
</organism>
<name>A0AAD7CCI0_9AGAR</name>
<accession>A0AAD7CCI0</accession>
<dbReference type="Proteomes" id="UP001221142">
    <property type="component" value="Unassembled WGS sequence"/>
</dbReference>
<reference evidence="2" key="1">
    <citation type="submission" date="2023-03" db="EMBL/GenBank/DDBJ databases">
        <title>Massive genome expansion in bonnet fungi (Mycena s.s.) driven by repeated elements and novel gene families across ecological guilds.</title>
        <authorList>
            <consortium name="Lawrence Berkeley National Laboratory"/>
            <person name="Harder C.B."/>
            <person name="Miyauchi S."/>
            <person name="Viragh M."/>
            <person name="Kuo A."/>
            <person name="Thoen E."/>
            <person name="Andreopoulos B."/>
            <person name="Lu D."/>
            <person name="Skrede I."/>
            <person name="Drula E."/>
            <person name="Henrissat B."/>
            <person name="Morin E."/>
            <person name="Kohler A."/>
            <person name="Barry K."/>
            <person name="LaButti K."/>
            <person name="Morin E."/>
            <person name="Salamov A."/>
            <person name="Lipzen A."/>
            <person name="Mereny Z."/>
            <person name="Hegedus B."/>
            <person name="Baldrian P."/>
            <person name="Stursova M."/>
            <person name="Weitz H."/>
            <person name="Taylor A."/>
            <person name="Grigoriev I.V."/>
            <person name="Nagy L.G."/>
            <person name="Martin F."/>
            <person name="Kauserud H."/>
        </authorList>
    </citation>
    <scope>NUCLEOTIDE SEQUENCE</scope>
    <source>
        <strain evidence="2">9284</strain>
    </source>
</reference>
<dbReference type="AlphaFoldDB" id="A0AAD7CCI0"/>
<feature type="region of interest" description="Disordered" evidence="1">
    <location>
        <begin position="55"/>
        <end position="83"/>
    </location>
</feature>
<sequence>MHDSASPALFPGQLTTFRNTCGRPGCSHVFEFSGLNPLESISSLVSQHAVTCAGRSAGSATEKAVERDHTLRPHEIPDATPRVWRSQIPISMLVHGNEDADRNSRSPSPAWITSVSSSPCSRSSSLSDDNHPPRSPSPPSSISAHSGTTSSSSSPCSRSSSLPPLTAIRHPSAPPRPRSIPRTRRPRPHKKSAHTESQRRLILESDPYILPGSLTPREVVCGGCHRRIKLDQRSKYYPGLWEKHRGRCDLVQELMRRRQREVTGMEEAGWVPRQSCVLLLP</sequence>
<feature type="compositionally biased region" description="Low complexity" evidence="1">
    <location>
        <begin position="140"/>
        <end position="171"/>
    </location>
</feature>
<feature type="compositionally biased region" description="Low complexity" evidence="1">
    <location>
        <begin position="114"/>
        <end position="127"/>
    </location>
</feature>
<feature type="compositionally biased region" description="Basic and acidic residues" evidence="1">
    <location>
        <begin position="63"/>
        <end position="77"/>
    </location>
</feature>
<evidence type="ECO:0000313" key="2">
    <source>
        <dbReference type="EMBL" id="KAJ7644902.1"/>
    </source>
</evidence>
<dbReference type="EMBL" id="JARKIF010000003">
    <property type="protein sequence ID" value="KAJ7644902.1"/>
    <property type="molecule type" value="Genomic_DNA"/>
</dbReference>
<proteinExistence type="predicted"/>
<gene>
    <name evidence="2" type="ORF">FB45DRAFT_1021644</name>
</gene>
<keyword evidence="3" id="KW-1185">Reference proteome</keyword>
<evidence type="ECO:0000313" key="3">
    <source>
        <dbReference type="Proteomes" id="UP001221142"/>
    </source>
</evidence>
<evidence type="ECO:0000256" key="1">
    <source>
        <dbReference type="SAM" id="MobiDB-lite"/>
    </source>
</evidence>
<feature type="compositionally biased region" description="Basic residues" evidence="1">
    <location>
        <begin position="179"/>
        <end position="192"/>
    </location>
</feature>